<dbReference type="OrthoDB" id="9989112at2759"/>
<evidence type="ECO:0000313" key="8">
    <source>
        <dbReference type="Proteomes" id="UP000597762"/>
    </source>
</evidence>
<keyword evidence="1" id="KW-0547">Nucleotide-binding</keyword>
<evidence type="ECO:0000256" key="2">
    <source>
        <dbReference type="ARBA" id="ARBA00022837"/>
    </source>
</evidence>
<proteinExistence type="predicted"/>
<keyword evidence="2" id="KW-0106">Calcium</keyword>
<dbReference type="SMART" id="SM00175">
    <property type="entry name" value="RAB"/>
    <property type="match status" value="1"/>
</dbReference>
<dbReference type="NCBIfam" id="TIGR00231">
    <property type="entry name" value="small_GTP"/>
    <property type="match status" value="1"/>
</dbReference>
<accession>A0A812C1X7</accession>
<dbReference type="Gene3D" id="1.10.238.10">
    <property type="entry name" value="EF-hand"/>
    <property type="match status" value="1"/>
</dbReference>
<dbReference type="GO" id="GO:0005509">
    <property type="term" value="F:calcium ion binding"/>
    <property type="evidence" value="ECO:0007669"/>
    <property type="project" value="InterPro"/>
</dbReference>
<protein>
    <submittedName>
        <fullName evidence="7">RASEF</fullName>
    </submittedName>
</protein>
<dbReference type="SMART" id="SM00174">
    <property type="entry name" value="RHO"/>
    <property type="match status" value="1"/>
</dbReference>
<dbReference type="InterPro" id="IPR005225">
    <property type="entry name" value="Small_GTP-bd"/>
</dbReference>
<dbReference type="InterPro" id="IPR001806">
    <property type="entry name" value="Small_GTPase"/>
</dbReference>
<dbReference type="SUPFAM" id="SSF52540">
    <property type="entry name" value="P-loop containing nucleoside triphosphate hydrolases"/>
    <property type="match status" value="1"/>
</dbReference>
<keyword evidence="8" id="KW-1185">Reference proteome</keyword>
<dbReference type="InterPro" id="IPR018247">
    <property type="entry name" value="EF_Hand_1_Ca_BS"/>
</dbReference>
<dbReference type="InterPro" id="IPR050227">
    <property type="entry name" value="Rab"/>
</dbReference>
<name>A0A812C1X7_ACAPH</name>
<evidence type="ECO:0000313" key="7">
    <source>
        <dbReference type="EMBL" id="CAE1252788.1"/>
    </source>
</evidence>
<dbReference type="GO" id="GO:0003924">
    <property type="term" value="F:GTPase activity"/>
    <property type="evidence" value="ECO:0007669"/>
    <property type="project" value="InterPro"/>
</dbReference>
<evidence type="ECO:0000256" key="1">
    <source>
        <dbReference type="ARBA" id="ARBA00022741"/>
    </source>
</evidence>
<evidence type="ECO:0000256" key="5">
    <source>
        <dbReference type="SAM" id="MobiDB-lite"/>
    </source>
</evidence>
<dbReference type="SMART" id="SM00176">
    <property type="entry name" value="RAN"/>
    <property type="match status" value="1"/>
</dbReference>
<comment type="caution">
    <text evidence="7">The sequence shown here is derived from an EMBL/GenBank/DDBJ whole genome shotgun (WGS) entry which is preliminary data.</text>
</comment>
<dbReference type="SMART" id="SM00177">
    <property type="entry name" value="ARF"/>
    <property type="match status" value="1"/>
</dbReference>
<keyword evidence="4" id="KW-0175">Coiled coil</keyword>
<dbReference type="GO" id="GO:0005525">
    <property type="term" value="F:GTP binding"/>
    <property type="evidence" value="ECO:0007669"/>
    <property type="project" value="UniProtKB-KW"/>
</dbReference>
<dbReference type="PANTHER" id="PTHR47977">
    <property type="entry name" value="RAS-RELATED PROTEIN RAB"/>
    <property type="match status" value="1"/>
</dbReference>
<dbReference type="CDD" id="cd00051">
    <property type="entry name" value="EFh"/>
    <property type="match status" value="1"/>
</dbReference>
<dbReference type="PROSITE" id="PS50222">
    <property type="entry name" value="EF_HAND_2"/>
    <property type="match status" value="1"/>
</dbReference>
<dbReference type="PROSITE" id="PS51419">
    <property type="entry name" value="RAB"/>
    <property type="match status" value="1"/>
</dbReference>
<dbReference type="PROSITE" id="PS51420">
    <property type="entry name" value="RHO"/>
    <property type="match status" value="1"/>
</dbReference>
<dbReference type="InterPro" id="IPR027417">
    <property type="entry name" value="P-loop_NTPase"/>
</dbReference>
<dbReference type="InterPro" id="IPR002048">
    <property type="entry name" value="EF_hand_dom"/>
</dbReference>
<organism evidence="7 8">
    <name type="scientific">Acanthosepion pharaonis</name>
    <name type="common">Pharaoh cuttlefish</name>
    <name type="synonym">Sepia pharaonis</name>
    <dbReference type="NCBI Taxonomy" id="158019"/>
    <lineage>
        <taxon>Eukaryota</taxon>
        <taxon>Metazoa</taxon>
        <taxon>Spiralia</taxon>
        <taxon>Lophotrochozoa</taxon>
        <taxon>Mollusca</taxon>
        <taxon>Cephalopoda</taxon>
        <taxon>Coleoidea</taxon>
        <taxon>Decapodiformes</taxon>
        <taxon>Sepiida</taxon>
        <taxon>Sepiina</taxon>
        <taxon>Sepiidae</taxon>
        <taxon>Acanthosepion</taxon>
    </lineage>
</organism>
<sequence length="725" mass="83379">MSTDELTDVFKELDTDGDGRISVDEFARGFKEINGNLLQISRDRRRKSLAELMEEEDLDRDSSYTDFVGSLEEGFQCLSCQDKVCELYEFLHGTGNTDVVSKLEAVIINVINDIRAYKRDGERLEALFQREKDHYDRLSRQLEEELECQMQKTEERVRQEEQQKSEMEKIELRKNLENEMLQLRENFKHLEQENITKRERNYEDQMTSLRLRVDELLQENRQLKSDVTDSQTNLALLRSELATLRQEYEDKCHELKMEKDTMMDFIKEQDNLTRQLHLLHDANKKLHDTNDDLREALDTNRQSSAHKRSYSSGSPVFPISINGKKNTENRPESPLVGQPSRAATSLAEEVVIAEALARRPNLFHRVRKGSYEEDSITEDIDSGHSTIRDACDVDTESECASPNCDLRKGRRYKRARPTYEEQESHDEMDTETEIQTDDQDTNLFKVASRYSGSAGSCGSNRSLRSLGRDTNNEFTNSVQLQSPSRTIRRGNNTQQEVLNTKTMKDPERMYKVVLAGDAAVGKSSFIMRLCKGKFVNNLSSTLGVDFQTKIVNVDGHTIALQLWDTAGQERFRSIAKSYFRRADGVLLLYDCTYERSFLNVREWVEAVENGAQKRLPIMLCANKTDLRSEMETLGRRVVKFEDGQRLSRTFEGLFIETSAKDGNNINEAVLELTRLLRTNEDIEVRSVGMRLYEMRNDHGKKASGCYSTEIGSACRGYPLTPAVLT</sequence>
<dbReference type="EMBL" id="CAHIKZ030001108">
    <property type="protein sequence ID" value="CAE1252788.1"/>
    <property type="molecule type" value="Genomic_DNA"/>
</dbReference>
<keyword evidence="3" id="KW-0342">GTP-binding</keyword>
<dbReference type="PROSITE" id="PS51417">
    <property type="entry name" value="ARF"/>
    <property type="match status" value="1"/>
</dbReference>
<feature type="region of interest" description="Disordered" evidence="5">
    <location>
        <begin position="415"/>
        <end position="435"/>
    </location>
</feature>
<dbReference type="Pfam" id="PF13202">
    <property type="entry name" value="EF-hand_5"/>
    <property type="match status" value="1"/>
</dbReference>
<dbReference type="Pfam" id="PF00071">
    <property type="entry name" value="Ras"/>
    <property type="match status" value="1"/>
</dbReference>
<evidence type="ECO:0000256" key="3">
    <source>
        <dbReference type="ARBA" id="ARBA00023134"/>
    </source>
</evidence>
<dbReference type="PROSITE" id="PS00018">
    <property type="entry name" value="EF_HAND_1"/>
    <property type="match status" value="1"/>
</dbReference>
<gene>
    <name evidence="7" type="ORF">SPHA_28121</name>
</gene>
<dbReference type="AlphaFoldDB" id="A0A812C1X7"/>
<dbReference type="PRINTS" id="PR00449">
    <property type="entry name" value="RASTRNSFRMNG"/>
</dbReference>
<feature type="coiled-coil region" evidence="4">
    <location>
        <begin position="132"/>
        <end position="299"/>
    </location>
</feature>
<evidence type="ECO:0000259" key="6">
    <source>
        <dbReference type="PROSITE" id="PS50222"/>
    </source>
</evidence>
<feature type="region of interest" description="Disordered" evidence="5">
    <location>
        <begin position="299"/>
        <end position="341"/>
    </location>
</feature>
<dbReference type="Proteomes" id="UP000597762">
    <property type="component" value="Unassembled WGS sequence"/>
</dbReference>
<dbReference type="SMART" id="SM00054">
    <property type="entry name" value="EFh"/>
    <property type="match status" value="1"/>
</dbReference>
<dbReference type="FunFam" id="3.40.50.300:FF:003044">
    <property type="entry name" value="Predicted protein"/>
    <property type="match status" value="1"/>
</dbReference>
<feature type="domain" description="EF-hand" evidence="6">
    <location>
        <begin position="1"/>
        <end position="36"/>
    </location>
</feature>
<reference evidence="7" key="1">
    <citation type="submission" date="2021-01" db="EMBL/GenBank/DDBJ databases">
        <authorList>
            <person name="Li R."/>
            <person name="Bekaert M."/>
        </authorList>
    </citation>
    <scope>NUCLEOTIDE SEQUENCE</scope>
    <source>
        <strain evidence="7">Farmed</strain>
    </source>
</reference>
<dbReference type="Gene3D" id="3.40.50.300">
    <property type="entry name" value="P-loop containing nucleotide triphosphate hydrolases"/>
    <property type="match status" value="1"/>
</dbReference>
<dbReference type="InterPro" id="IPR011992">
    <property type="entry name" value="EF-hand-dom_pair"/>
</dbReference>
<dbReference type="SUPFAM" id="SSF47473">
    <property type="entry name" value="EF-hand"/>
    <property type="match status" value="1"/>
</dbReference>
<evidence type="ECO:0000256" key="4">
    <source>
        <dbReference type="SAM" id="Coils"/>
    </source>
</evidence>
<dbReference type="PROSITE" id="PS51421">
    <property type="entry name" value="RAS"/>
    <property type="match status" value="1"/>
</dbReference>
<feature type="compositionally biased region" description="Acidic residues" evidence="5">
    <location>
        <begin position="420"/>
        <end position="435"/>
    </location>
</feature>
<dbReference type="CDD" id="cd00154">
    <property type="entry name" value="Rab"/>
    <property type="match status" value="1"/>
</dbReference>
<dbReference type="SMART" id="SM00173">
    <property type="entry name" value="RAS"/>
    <property type="match status" value="1"/>
</dbReference>